<organism evidence="2 3">
    <name type="scientific">Streptomyces lunalinharesii</name>
    <dbReference type="NCBI Taxonomy" id="333384"/>
    <lineage>
        <taxon>Bacteria</taxon>
        <taxon>Bacillati</taxon>
        <taxon>Actinomycetota</taxon>
        <taxon>Actinomycetes</taxon>
        <taxon>Kitasatosporales</taxon>
        <taxon>Streptomycetaceae</taxon>
        <taxon>Streptomyces</taxon>
    </lineage>
</organism>
<accession>A0ABN3RKF5</accession>
<protein>
    <submittedName>
        <fullName evidence="2">Uncharacterized protein</fullName>
    </submittedName>
</protein>
<dbReference type="RefSeq" id="WP_344574411.1">
    <property type="nucleotide sequence ID" value="NZ_BAAARK010000004.1"/>
</dbReference>
<evidence type="ECO:0000313" key="3">
    <source>
        <dbReference type="Proteomes" id="UP001500994"/>
    </source>
</evidence>
<gene>
    <name evidence="2" type="ORF">GCM10009864_17200</name>
</gene>
<dbReference type="Proteomes" id="UP001500994">
    <property type="component" value="Unassembled WGS sequence"/>
</dbReference>
<evidence type="ECO:0000256" key="1">
    <source>
        <dbReference type="SAM" id="SignalP"/>
    </source>
</evidence>
<reference evidence="2 3" key="1">
    <citation type="journal article" date="2019" name="Int. J. Syst. Evol. Microbiol.">
        <title>The Global Catalogue of Microorganisms (GCM) 10K type strain sequencing project: providing services to taxonomists for standard genome sequencing and annotation.</title>
        <authorList>
            <consortium name="The Broad Institute Genomics Platform"/>
            <consortium name="The Broad Institute Genome Sequencing Center for Infectious Disease"/>
            <person name="Wu L."/>
            <person name="Ma J."/>
        </authorList>
    </citation>
    <scope>NUCLEOTIDE SEQUENCE [LARGE SCALE GENOMIC DNA]</scope>
    <source>
        <strain evidence="2 3">JCM 16374</strain>
    </source>
</reference>
<feature type="chain" id="PRO_5045946409" evidence="1">
    <location>
        <begin position="31"/>
        <end position="82"/>
    </location>
</feature>
<feature type="signal peptide" evidence="1">
    <location>
        <begin position="1"/>
        <end position="30"/>
    </location>
</feature>
<keyword evidence="1" id="KW-0732">Signal</keyword>
<evidence type="ECO:0000313" key="2">
    <source>
        <dbReference type="EMBL" id="GAA2653032.1"/>
    </source>
</evidence>
<name>A0ABN3RKF5_9ACTN</name>
<keyword evidence="3" id="KW-1185">Reference proteome</keyword>
<sequence length="82" mass="8563">MKSWRSRIGVALAVGAAAVTVPLTAATAVAAPPPGGGWVPIGAEKYPSKAVCEATELPLAQANGYHEVWCDDSKEIMPIFNR</sequence>
<proteinExistence type="predicted"/>
<dbReference type="EMBL" id="BAAARK010000004">
    <property type="protein sequence ID" value="GAA2653032.1"/>
    <property type="molecule type" value="Genomic_DNA"/>
</dbReference>
<comment type="caution">
    <text evidence="2">The sequence shown here is derived from an EMBL/GenBank/DDBJ whole genome shotgun (WGS) entry which is preliminary data.</text>
</comment>